<feature type="region of interest" description="Disordered" evidence="1">
    <location>
        <begin position="200"/>
        <end position="244"/>
    </location>
</feature>
<feature type="region of interest" description="Disordered" evidence="1">
    <location>
        <begin position="305"/>
        <end position="352"/>
    </location>
</feature>
<reference evidence="4" key="1">
    <citation type="submission" date="2017-03" db="EMBL/GenBank/DDBJ databases">
        <title>Phytopthora megakarya and P. palmivora, two closely related causual agents of cacao black pod achieved similar genome size and gene model numbers by different mechanisms.</title>
        <authorList>
            <person name="Ali S."/>
            <person name="Shao J."/>
            <person name="Larry D.J."/>
            <person name="Kronmiller B."/>
            <person name="Shen D."/>
            <person name="Strem M.D."/>
            <person name="Melnick R.L."/>
            <person name="Guiltinan M.J."/>
            <person name="Tyler B.M."/>
            <person name="Meinhardt L.W."/>
            <person name="Bailey B.A."/>
        </authorList>
    </citation>
    <scope>NUCLEOTIDE SEQUENCE [LARGE SCALE GENOMIC DNA]</scope>
    <source>
        <strain evidence="4">zdho120</strain>
    </source>
</reference>
<feature type="region of interest" description="Disordered" evidence="1">
    <location>
        <begin position="258"/>
        <end position="277"/>
    </location>
</feature>
<keyword evidence="4" id="KW-1185">Reference proteome</keyword>
<evidence type="ECO:0000256" key="1">
    <source>
        <dbReference type="SAM" id="MobiDB-lite"/>
    </source>
</evidence>
<dbReference type="AlphaFoldDB" id="A0A225WJN3"/>
<dbReference type="Pfam" id="PF20681">
    <property type="entry name" value="DUF6818"/>
    <property type="match status" value="1"/>
</dbReference>
<feature type="domain" description="DUF6818" evidence="2">
    <location>
        <begin position="35"/>
        <end position="117"/>
    </location>
</feature>
<feature type="compositionally biased region" description="Basic and acidic residues" evidence="1">
    <location>
        <begin position="120"/>
        <end position="132"/>
    </location>
</feature>
<organism evidence="3 4">
    <name type="scientific">Phytophthora megakarya</name>
    <dbReference type="NCBI Taxonomy" id="4795"/>
    <lineage>
        <taxon>Eukaryota</taxon>
        <taxon>Sar</taxon>
        <taxon>Stramenopiles</taxon>
        <taxon>Oomycota</taxon>
        <taxon>Peronosporomycetes</taxon>
        <taxon>Peronosporales</taxon>
        <taxon>Peronosporaceae</taxon>
        <taxon>Phytophthora</taxon>
    </lineage>
</organism>
<dbReference type="EMBL" id="NBNE01000723">
    <property type="protein sequence ID" value="OWZ17624.1"/>
    <property type="molecule type" value="Genomic_DNA"/>
</dbReference>
<name>A0A225WJN3_9STRA</name>
<proteinExistence type="predicted"/>
<evidence type="ECO:0000259" key="2">
    <source>
        <dbReference type="Pfam" id="PF20681"/>
    </source>
</evidence>
<dbReference type="Proteomes" id="UP000198211">
    <property type="component" value="Unassembled WGS sequence"/>
</dbReference>
<dbReference type="InterPro" id="IPR049203">
    <property type="entry name" value="DUF6818"/>
</dbReference>
<evidence type="ECO:0000313" key="3">
    <source>
        <dbReference type="EMBL" id="OWZ17624.1"/>
    </source>
</evidence>
<accession>A0A225WJN3</accession>
<feature type="compositionally biased region" description="Basic residues" evidence="1">
    <location>
        <begin position="318"/>
        <end position="328"/>
    </location>
</feature>
<feature type="region of interest" description="Disordered" evidence="1">
    <location>
        <begin position="101"/>
        <end position="147"/>
    </location>
</feature>
<dbReference type="OrthoDB" id="123120at2759"/>
<protein>
    <recommendedName>
        <fullName evidence="2">DUF6818 domain-containing protein</fullName>
    </recommendedName>
</protein>
<comment type="caution">
    <text evidence="3">The sequence shown here is derived from an EMBL/GenBank/DDBJ whole genome shotgun (WGS) entry which is preliminary data.</text>
</comment>
<sequence length="377" mass="40538">MAALMYCSAVETTVRELHYQRLATALLVGRGDSTFGTQHVGEGSPTIQRQRSRGSMERDFEYLRRKFMSLYTKQKPTGRGEVSARNRPVVWAIRIQAQIETEGGVQTTHDGQDEGGDDEVLLRDVDDGRQGETSRVPLRGGAGTGPWPLLRAGLRPLRRENPGSDTGVDGGANIGTNIRVSTVPDVAGLQAFRNLLNVEVEPGHGDTPGDRSNINTTPTANDAAPEPLQHDSQPPPPPTGVILTDHEPVDATLAHHYDFLDDDNGGEAEREQSDTTQEVSAAAYSHASVDLVPLGEPVETQAATLATPFASPPGRSTSRPKKQKRKPTSSRIPLPTVASPGGPTLQRDPRMAEADAREMECYGHLDIGSNRLGGQGL</sequence>
<gene>
    <name evidence="3" type="ORF">PHMEG_0008409</name>
</gene>
<evidence type="ECO:0000313" key="4">
    <source>
        <dbReference type="Proteomes" id="UP000198211"/>
    </source>
</evidence>
<feature type="compositionally biased region" description="Polar residues" evidence="1">
    <location>
        <begin position="210"/>
        <end position="220"/>
    </location>
</feature>